<proteinExistence type="predicted"/>
<name>A0ABM7VI39_9BACT</name>
<reference evidence="1 2" key="1">
    <citation type="submission" date="2021-12" db="EMBL/GenBank/DDBJ databases">
        <title>Genome sequencing of bacteria with rrn-lacking chromosome and rrn-plasmid.</title>
        <authorList>
            <person name="Anda M."/>
            <person name="Iwasaki W."/>
        </authorList>
    </citation>
    <scope>NUCLEOTIDE SEQUENCE [LARGE SCALE GENOMIC DNA]</scope>
    <source>
        <strain evidence="1 2">NBRC 101262</strain>
        <plasmid evidence="1 2">pPP1</plasmid>
    </source>
</reference>
<dbReference type="Proteomes" id="UP001354989">
    <property type="component" value="Plasmid pPP1"/>
</dbReference>
<evidence type="ECO:0000313" key="1">
    <source>
        <dbReference type="EMBL" id="BDD00644.1"/>
    </source>
</evidence>
<geneLocation type="plasmid" evidence="1 2">
    <name>pPP1</name>
</geneLocation>
<keyword evidence="2" id="KW-1185">Reference proteome</keyword>
<accession>A0ABM7VI39</accession>
<evidence type="ECO:0000313" key="2">
    <source>
        <dbReference type="Proteomes" id="UP001354989"/>
    </source>
</evidence>
<gene>
    <name evidence="1" type="ORF">PEPS_29240</name>
</gene>
<protein>
    <recommendedName>
        <fullName evidence="3">Outer membrane protein beta-barrel domain-containing protein</fullName>
    </recommendedName>
</protein>
<dbReference type="EMBL" id="AP025293">
    <property type="protein sequence ID" value="BDD00644.1"/>
    <property type="molecule type" value="Genomic_DNA"/>
</dbReference>
<evidence type="ECO:0008006" key="3">
    <source>
        <dbReference type="Google" id="ProtNLM"/>
    </source>
</evidence>
<dbReference type="RefSeq" id="WP_338398469.1">
    <property type="nucleotide sequence ID" value="NZ_AP025293.1"/>
</dbReference>
<organism evidence="1 2">
    <name type="scientific">Persicobacter psychrovividus</name>
    <dbReference type="NCBI Taxonomy" id="387638"/>
    <lineage>
        <taxon>Bacteria</taxon>
        <taxon>Pseudomonadati</taxon>
        <taxon>Bacteroidota</taxon>
        <taxon>Cytophagia</taxon>
        <taxon>Cytophagales</taxon>
        <taxon>Persicobacteraceae</taxon>
        <taxon>Persicobacter</taxon>
    </lineage>
</organism>
<sequence>MRFFYILTIVLFTLSMPVLGQNRPLEYDKKQLLDHPKMLKLDILKPLQSYGKIQLGYEHPMADNQALSTEVYYGFHTDNSIFHRYDITSVNGAGLIARYKYYRRLSHNNHNRYYFAMGGAFRYTDVGFSEITNVYFDNSYAYGKESNNYESSFSIGYNVSFGMQFRLSKRLELETGVGLELRKVFKENTERSLDVYDLHLQRTLVGVLFDLKLCYLWD</sequence>
<keyword evidence="1" id="KW-0614">Plasmid</keyword>